<dbReference type="GO" id="GO:0009086">
    <property type="term" value="P:methionine biosynthetic process"/>
    <property type="evidence" value="ECO:0007669"/>
    <property type="project" value="UniProtKB-KW"/>
</dbReference>
<organism evidence="13 14">
    <name type="scientific">Streptomyces roseochromogenus subsp. oscitans DS 12.976</name>
    <dbReference type="NCBI Taxonomy" id="1352936"/>
    <lineage>
        <taxon>Bacteria</taxon>
        <taxon>Bacillati</taxon>
        <taxon>Actinomycetota</taxon>
        <taxon>Actinomycetes</taxon>
        <taxon>Kitasatosporales</taxon>
        <taxon>Streptomycetaceae</taxon>
        <taxon>Streptomyces</taxon>
    </lineage>
</organism>
<dbReference type="NCBIfam" id="TIGR00676">
    <property type="entry name" value="fadh2"/>
    <property type="match status" value="1"/>
</dbReference>
<dbReference type="PATRIC" id="fig|1352936.5.peg.5520"/>
<evidence type="ECO:0000256" key="4">
    <source>
        <dbReference type="ARBA" id="ARBA00022605"/>
    </source>
</evidence>
<dbReference type="InterPro" id="IPR003171">
    <property type="entry name" value="Mehydrof_redctse-like"/>
</dbReference>
<dbReference type="EC" id="1.5.1.54" evidence="12"/>
<comment type="similarity">
    <text evidence="3 12">Belongs to the methylenetetrahydrofolate reductase family.</text>
</comment>
<dbReference type="PANTHER" id="PTHR45754:SF3">
    <property type="entry name" value="METHYLENETETRAHYDROFOLATE REDUCTASE (NADPH)"/>
    <property type="match status" value="1"/>
</dbReference>
<dbReference type="GO" id="GO:0005829">
    <property type="term" value="C:cytosol"/>
    <property type="evidence" value="ECO:0007669"/>
    <property type="project" value="InterPro"/>
</dbReference>
<sequence>MLPLAAPEPAPDAAPLLDGQTSPAGTLGEVIAAGGTSYSFEFFPPRGELAERRFWKALRRVEAVAPAFVSLTYGAGGTSRDRTVRIAERIAAETTLTPVAHLTAVGHSRAELRNIIGQYAESGITNVLALRGDPPGDPSGEWIPHPQGVRHAAELVEMVRSCGEFSIGVAAFPEGHPRSADPDSELRHFVDKCRAGADYAITQMFFRVEAYLRLRDRVAAAGCPTPIVPEIIPITDHKQLRRFAALSDAPLPAALADRLERHRDDPAAVRRIGMEHAHAMCARLVAEGVPGLHFITLNRAEDALALHAAVAPHRPARHPVGA</sequence>
<comment type="caution">
    <text evidence="13">The sequence shown here is derived from an EMBL/GenBank/DDBJ whole genome shotgun (WGS) entry which is preliminary data.</text>
</comment>
<evidence type="ECO:0000256" key="6">
    <source>
        <dbReference type="ARBA" id="ARBA00022827"/>
    </source>
</evidence>
<dbReference type="UniPathway" id="UPA00193"/>
<dbReference type="AlphaFoldDB" id="V6K3E0"/>
<name>V6K3E0_STRRC</name>
<dbReference type="GO" id="GO:0071949">
    <property type="term" value="F:FAD binding"/>
    <property type="evidence" value="ECO:0007669"/>
    <property type="project" value="TreeGrafter"/>
</dbReference>
<evidence type="ECO:0000313" key="14">
    <source>
        <dbReference type="Proteomes" id="UP000017984"/>
    </source>
</evidence>
<gene>
    <name evidence="13" type="ORF">M878_26430</name>
</gene>
<dbReference type="SUPFAM" id="SSF51730">
    <property type="entry name" value="FAD-linked oxidoreductase"/>
    <property type="match status" value="1"/>
</dbReference>
<evidence type="ECO:0000313" key="13">
    <source>
        <dbReference type="EMBL" id="EST26642.1"/>
    </source>
</evidence>
<dbReference type="InterPro" id="IPR029041">
    <property type="entry name" value="FAD-linked_oxidoreductase-like"/>
</dbReference>
<keyword evidence="6 12" id="KW-0274">FAD</keyword>
<comment type="pathway">
    <text evidence="2 12">One-carbon metabolism; tetrahydrofolate interconversion.</text>
</comment>
<accession>V6K3E0</accession>
<keyword evidence="7 12" id="KW-0560">Oxidoreductase</keyword>
<keyword evidence="9" id="KW-0486">Methionine biosynthesis</keyword>
<reference evidence="13 14" key="1">
    <citation type="journal article" date="2014" name="Genome Announc.">
        <title>Draft Genome Sequence of Streptomyces roseochromogenes subsp. oscitans DS 12.976, Producer of the Aminocoumarin Antibiotic Clorobiocin.</title>
        <authorList>
            <person name="Ruckert C."/>
            <person name="Kalinowski J."/>
            <person name="Heide L."/>
            <person name="Apel A.K."/>
        </authorList>
    </citation>
    <scope>NUCLEOTIDE SEQUENCE [LARGE SCALE GENOMIC DNA]</scope>
    <source>
        <strain evidence="13 14">DS 12.976</strain>
    </source>
</reference>
<keyword evidence="8" id="KW-0520">NAD</keyword>
<comment type="cofactor">
    <cofactor evidence="1 12">
        <name>FAD</name>
        <dbReference type="ChEBI" id="CHEBI:57692"/>
    </cofactor>
</comment>
<proteinExistence type="inferred from homology"/>
<keyword evidence="5 12" id="KW-0285">Flavoprotein</keyword>
<keyword evidence="14" id="KW-1185">Reference proteome</keyword>
<dbReference type="EMBL" id="AWQX01000221">
    <property type="protein sequence ID" value="EST26642.1"/>
    <property type="molecule type" value="Genomic_DNA"/>
</dbReference>
<dbReference type="STRING" id="1352936.M878_26430"/>
<dbReference type="InterPro" id="IPR004620">
    <property type="entry name" value="MTHF_reductase_bac"/>
</dbReference>
<comment type="catalytic activity">
    <reaction evidence="11">
        <text>(6S)-5-methyl-5,6,7,8-tetrahydrofolate + NAD(+) = (6R)-5,10-methylene-5,6,7,8-tetrahydrofolate + NADH + H(+)</text>
        <dbReference type="Rhea" id="RHEA:19821"/>
        <dbReference type="ChEBI" id="CHEBI:15378"/>
        <dbReference type="ChEBI" id="CHEBI:15636"/>
        <dbReference type="ChEBI" id="CHEBI:18608"/>
        <dbReference type="ChEBI" id="CHEBI:57540"/>
        <dbReference type="ChEBI" id="CHEBI:57945"/>
        <dbReference type="EC" id="1.5.1.54"/>
    </reaction>
    <physiologicalReaction direction="right-to-left" evidence="11">
        <dbReference type="Rhea" id="RHEA:19823"/>
    </physiologicalReaction>
</comment>
<keyword evidence="4" id="KW-0028">Amino-acid biosynthesis</keyword>
<dbReference type="PANTHER" id="PTHR45754">
    <property type="entry name" value="METHYLENETETRAHYDROFOLATE REDUCTASE"/>
    <property type="match status" value="1"/>
</dbReference>
<evidence type="ECO:0000256" key="3">
    <source>
        <dbReference type="ARBA" id="ARBA00006743"/>
    </source>
</evidence>
<comment type="pathway">
    <text evidence="10">Amino-acid biosynthesis; L-methionine biosynthesis via de novo pathway.</text>
</comment>
<evidence type="ECO:0000256" key="10">
    <source>
        <dbReference type="ARBA" id="ARBA00034478"/>
    </source>
</evidence>
<dbReference type="GO" id="GO:0035999">
    <property type="term" value="P:tetrahydrofolate interconversion"/>
    <property type="evidence" value="ECO:0007669"/>
    <property type="project" value="UniProtKB-UniPathway"/>
</dbReference>
<dbReference type="Proteomes" id="UP000017984">
    <property type="component" value="Chromosome"/>
</dbReference>
<dbReference type="GO" id="GO:0106312">
    <property type="term" value="F:methylenetetrahydrofolate reductase (NADH) activity"/>
    <property type="evidence" value="ECO:0007669"/>
    <property type="project" value="UniProtKB-EC"/>
</dbReference>
<evidence type="ECO:0000256" key="7">
    <source>
        <dbReference type="ARBA" id="ARBA00023002"/>
    </source>
</evidence>
<dbReference type="Gene3D" id="3.20.20.220">
    <property type="match status" value="1"/>
</dbReference>
<dbReference type="CDD" id="cd00537">
    <property type="entry name" value="MTHFR"/>
    <property type="match status" value="1"/>
</dbReference>
<evidence type="ECO:0000256" key="2">
    <source>
        <dbReference type="ARBA" id="ARBA00004777"/>
    </source>
</evidence>
<evidence type="ECO:0000256" key="1">
    <source>
        <dbReference type="ARBA" id="ARBA00001974"/>
    </source>
</evidence>
<evidence type="ECO:0000256" key="11">
    <source>
        <dbReference type="ARBA" id="ARBA00048628"/>
    </source>
</evidence>
<evidence type="ECO:0000256" key="9">
    <source>
        <dbReference type="ARBA" id="ARBA00023167"/>
    </source>
</evidence>
<dbReference type="Pfam" id="PF02219">
    <property type="entry name" value="MTHFR"/>
    <property type="match status" value="1"/>
</dbReference>
<evidence type="ECO:0000256" key="5">
    <source>
        <dbReference type="ARBA" id="ARBA00022630"/>
    </source>
</evidence>
<protein>
    <recommendedName>
        <fullName evidence="12">Methylenetetrahydrofolate reductase</fullName>
        <ecNumber evidence="12">1.5.1.54</ecNumber>
    </recommendedName>
</protein>
<evidence type="ECO:0000256" key="12">
    <source>
        <dbReference type="RuleBase" id="RU003862"/>
    </source>
</evidence>
<dbReference type="HOGENOM" id="CLU_025841_0_0_11"/>
<evidence type="ECO:0000256" key="8">
    <source>
        <dbReference type="ARBA" id="ARBA00023027"/>
    </source>
</evidence>